<evidence type="ECO:0000256" key="2">
    <source>
        <dbReference type="ARBA" id="ARBA00022630"/>
    </source>
</evidence>
<dbReference type="Pfam" id="PF07992">
    <property type="entry name" value="Pyr_redox_2"/>
    <property type="match status" value="1"/>
</dbReference>
<dbReference type="RefSeq" id="WP_204665020.1">
    <property type="nucleotide sequence ID" value="NZ_JAFBDT010000022.1"/>
</dbReference>
<feature type="domain" description="FAD/NAD(P)-binding" evidence="4">
    <location>
        <begin position="104"/>
        <end position="198"/>
    </location>
</feature>
<gene>
    <name evidence="5" type="ORF">JOC49_002153</name>
</gene>
<name>A0ABS2MTJ1_9FIRM</name>
<comment type="caution">
    <text evidence="5">The sequence shown here is derived from an EMBL/GenBank/DDBJ whole genome shotgun (WGS) entry which is preliminary data.</text>
</comment>
<dbReference type="Gene3D" id="3.50.50.60">
    <property type="entry name" value="FAD/NAD(P)-binding domain"/>
    <property type="match status" value="3"/>
</dbReference>
<evidence type="ECO:0000256" key="3">
    <source>
        <dbReference type="ARBA" id="ARBA00022827"/>
    </source>
</evidence>
<evidence type="ECO:0000256" key="1">
    <source>
        <dbReference type="ARBA" id="ARBA00001974"/>
    </source>
</evidence>
<accession>A0ABS2MTJ1</accession>
<keyword evidence="6" id="KW-1185">Reference proteome</keyword>
<dbReference type="InterPro" id="IPR023753">
    <property type="entry name" value="FAD/NAD-binding_dom"/>
</dbReference>
<sequence length="278" mass="29485">MKKVVVVGGGVAAKGFLGASIALNRDVAYTMIRKNTRGPVPCGIPYAFGIVLSTGSHPVFPPFPGKDLEGIYVIEKDLDKVVALKPVVEAAKSVVIVGGGFIGVESFEGDGHVESVKLADGTQINADLVFVAIGAYPNVDFANKIGLDLDDKRAVKVDAFQQTSDENILAIGDCASKIDIYTEKSSNIRLASIAAKEGRNAALNLFEHKMKFEVRGIMNLFSTSVGGTYFAAAGMTKSQCVNLGYDVVEVSVEAANRHPAALPGTVKTRGFFSLTRRI</sequence>
<dbReference type="InterPro" id="IPR036188">
    <property type="entry name" value="FAD/NAD-bd_sf"/>
</dbReference>
<keyword evidence="2" id="KW-0285">Flavoprotein</keyword>
<evidence type="ECO:0000313" key="5">
    <source>
        <dbReference type="EMBL" id="MBM7562592.1"/>
    </source>
</evidence>
<comment type="cofactor">
    <cofactor evidence="1">
        <name>FAD</name>
        <dbReference type="ChEBI" id="CHEBI:57692"/>
    </cofactor>
</comment>
<dbReference type="SUPFAM" id="SSF51905">
    <property type="entry name" value="FAD/NAD(P)-binding domain"/>
    <property type="match status" value="1"/>
</dbReference>
<dbReference type="PRINTS" id="PR00368">
    <property type="entry name" value="FADPNR"/>
</dbReference>
<dbReference type="Proteomes" id="UP000767854">
    <property type="component" value="Unassembled WGS sequence"/>
</dbReference>
<evidence type="ECO:0000259" key="4">
    <source>
        <dbReference type="Pfam" id="PF07992"/>
    </source>
</evidence>
<dbReference type="EMBL" id="JAFBDT010000022">
    <property type="protein sequence ID" value="MBM7562592.1"/>
    <property type="molecule type" value="Genomic_DNA"/>
</dbReference>
<keyword evidence="5" id="KW-0670">Pyruvate</keyword>
<reference evidence="5 6" key="1">
    <citation type="submission" date="2021-01" db="EMBL/GenBank/DDBJ databases">
        <title>Genomic Encyclopedia of Type Strains, Phase IV (KMG-IV): sequencing the most valuable type-strain genomes for metagenomic binning, comparative biology and taxonomic classification.</title>
        <authorList>
            <person name="Goeker M."/>
        </authorList>
    </citation>
    <scope>NUCLEOTIDE SEQUENCE [LARGE SCALE GENOMIC DNA]</scope>
    <source>
        <strain evidence="5 6">DSM 24436</strain>
    </source>
</reference>
<protein>
    <submittedName>
        <fullName evidence="5">Pyruvate/2-oxoglutarate dehydrogenase complex dihydrolipoamide dehydrogenase (E3) component</fullName>
    </submittedName>
</protein>
<organism evidence="5 6">
    <name type="scientific">Fusibacter tunisiensis</name>
    <dbReference type="NCBI Taxonomy" id="1008308"/>
    <lineage>
        <taxon>Bacteria</taxon>
        <taxon>Bacillati</taxon>
        <taxon>Bacillota</taxon>
        <taxon>Clostridia</taxon>
        <taxon>Eubacteriales</taxon>
        <taxon>Eubacteriales Family XII. Incertae Sedis</taxon>
        <taxon>Fusibacter</taxon>
    </lineage>
</organism>
<evidence type="ECO:0000313" key="6">
    <source>
        <dbReference type="Proteomes" id="UP000767854"/>
    </source>
</evidence>
<keyword evidence="3" id="KW-0274">FAD</keyword>
<dbReference type="PANTHER" id="PTHR43429">
    <property type="entry name" value="PYRIDINE NUCLEOTIDE-DISULFIDE OXIDOREDUCTASE DOMAIN-CONTAINING"/>
    <property type="match status" value="1"/>
</dbReference>
<dbReference type="InterPro" id="IPR050260">
    <property type="entry name" value="FAD-bd_OxRdtase"/>
</dbReference>
<proteinExistence type="predicted"/>